<keyword evidence="3 9" id="KW-0819">tRNA processing</keyword>
<dbReference type="SUPFAM" id="SSF46548">
    <property type="entry name" value="alpha-helical ferredoxin"/>
    <property type="match status" value="1"/>
</dbReference>
<feature type="binding site" evidence="9">
    <location>
        <position position="246"/>
    </location>
    <ligand>
        <name>[4Fe-4S] cluster</name>
        <dbReference type="ChEBI" id="CHEBI:49883"/>
        <label>2</label>
    </ligand>
</feature>
<feature type="binding site" evidence="9">
    <location>
        <position position="218"/>
    </location>
    <ligand>
        <name>[4Fe-4S] cluster</name>
        <dbReference type="ChEBI" id="CHEBI:49883"/>
        <label>2</label>
    </ligand>
</feature>
<comment type="cofactor">
    <cofactor evidence="9">
        <name>[4Fe-4S] cluster</name>
        <dbReference type="ChEBI" id="CHEBI:49883"/>
    </cofactor>
    <text evidence="9">Binds 2 [4Fe-4S] clusters per monomer.</text>
</comment>
<evidence type="ECO:0000256" key="7">
    <source>
        <dbReference type="ARBA" id="ARBA00023004"/>
    </source>
</evidence>
<accession>A0ABX1LNW9</accession>
<feature type="binding site" evidence="9">
    <location>
        <begin position="246"/>
        <end position="247"/>
    </location>
    <ligand>
        <name>cob(II)alamin</name>
        <dbReference type="ChEBI" id="CHEBI:16304"/>
    </ligand>
</feature>
<dbReference type="Gene3D" id="3.30.70.20">
    <property type="match status" value="1"/>
</dbReference>
<feature type="binding site" evidence="9">
    <location>
        <position position="173"/>
    </location>
    <ligand>
        <name>cob(II)alamin</name>
        <dbReference type="ChEBI" id="CHEBI:16304"/>
    </ligand>
</feature>
<comment type="cofactor">
    <cofactor evidence="9">
        <name>cob(II)alamin</name>
        <dbReference type="ChEBI" id="CHEBI:16304"/>
    </cofactor>
</comment>
<feature type="binding site" evidence="9">
    <location>
        <position position="198"/>
    </location>
    <ligand>
        <name>[4Fe-4S] cluster</name>
        <dbReference type="ChEBI" id="CHEBI:49883"/>
        <label>1</label>
    </ligand>
</feature>
<evidence type="ECO:0000259" key="10">
    <source>
        <dbReference type="PROSITE" id="PS51379"/>
    </source>
</evidence>
<dbReference type="GO" id="GO:0052693">
    <property type="term" value="F:epoxyqueuosine reductase activity"/>
    <property type="evidence" value="ECO:0007669"/>
    <property type="project" value="UniProtKB-EC"/>
</dbReference>
<organism evidence="11 12">
    <name type="scientific">Pseudanabaena yagii GIHE-NHR1</name>
    <dbReference type="NCBI Taxonomy" id="2722753"/>
    <lineage>
        <taxon>Bacteria</taxon>
        <taxon>Bacillati</taxon>
        <taxon>Cyanobacteriota</taxon>
        <taxon>Cyanophyceae</taxon>
        <taxon>Pseudanabaenales</taxon>
        <taxon>Pseudanabaenaceae</taxon>
        <taxon>Pseudanabaena</taxon>
        <taxon>Pseudanabaena yagii</taxon>
    </lineage>
</organism>
<keyword evidence="9" id="KW-0170">Cobalt</keyword>
<keyword evidence="2 9" id="KW-0963">Cytoplasm</keyword>
<feature type="binding site" evidence="9">
    <location>
        <position position="202"/>
    </location>
    <ligand>
        <name>[4Fe-4S] cluster</name>
        <dbReference type="ChEBI" id="CHEBI:49883"/>
        <label>2</label>
    </ligand>
</feature>
<dbReference type="PROSITE" id="PS51379">
    <property type="entry name" value="4FE4S_FER_2"/>
    <property type="match status" value="1"/>
</dbReference>
<dbReference type="HAMAP" id="MF_00916">
    <property type="entry name" value="QueG"/>
    <property type="match status" value="1"/>
</dbReference>
<comment type="catalytic activity">
    <reaction evidence="9">
        <text>epoxyqueuosine(34) in tRNA + AH2 = queuosine(34) in tRNA + A + H2O</text>
        <dbReference type="Rhea" id="RHEA:32159"/>
        <dbReference type="Rhea" id="RHEA-COMP:18571"/>
        <dbReference type="Rhea" id="RHEA-COMP:18582"/>
        <dbReference type="ChEBI" id="CHEBI:13193"/>
        <dbReference type="ChEBI" id="CHEBI:15377"/>
        <dbReference type="ChEBI" id="CHEBI:17499"/>
        <dbReference type="ChEBI" id="CHEBI:194431"/>
        <dbReference type="ChEBI" id="CHEBI:194443"/>
        <dbReference type="EC" id="1.17.99.6"/>
    </reaction>
</comment>
<keyword evidence="8 9" id="KW-0411">Iron-sulfur</keyword>
<evidence type="ECO:0000256" key="2">
    <source>
        <dbReference type="ARBA" id="ARBA00022490"/>
    </source>
</evidence>
<feature type="binding site" evidence="9">
    <location>
        <position position="192"/>
    </location>
    <ligand>
        <name>[4Fe-4S] cluster</name>
        <dbReference type="ChEBI" id="CHEBI:49883"/>
        <label>1</label>
    </ligand>
</feature>
<comment type="function">
    <text evidence="9">Catalyzes the conversion of epoxyqueuosine (oQ) to queuosine (Q), which is a hypermodified base found in the wobble positions of tRNA(Asp), tRNA(Asn), tRNA(His) and tRNA(Tyr).</text>
</comment>
<keyword evidence="9" id="KW-0846">Cobalamin</keyword>
<proteinExistence type="inferred from homology"/>
<feature type="active site" description="Proton donor" evidence="9">
    <location>
        <position position="138"/>
    </location>
</feature>
<dbReference type="InterPro" id="IPR017900">
    <property type="entry name" value="4Fe4S_Fe_S_CS"/>
</dbReference>
<dbReference type="NCBIfam" id="TIGR00276">
    <property type="entry name" value="tRNA epoxyqueuosine(34) reductase QueG"/>
    <property type="match status" value="1"/>
</dbReference>
<dbReference type="PANTHER" id="PTHR30002">
    <property type="entry name" value="EPOXYQUEUOSINE REDUCTASE"/>
    <property type="match status" value="1"/>
</dbReference>
<feature type="binding site" evidence="9">
    <location>
        <position position="227"/>
    </location>
    <ligand>
        <name>tRNA</name>
        <dbReference type="ChEBI" id="CHEBI:17843"/>
    </ligand>
</feature>
<dbReference type="InterPro" id="IPR004453">
    <property type="entry name" value="QueG"/>
</dbReference>
<evidence type="ECO:0000256" key="5">
    <source>
        <dbReference type="ARBA" id="ARBA00022785"/>
    </source>
</evidence>
<evidence type="ECO:0000256" key="6">
    <source>
        <dbReference type="ARBA" id="ARBA00023002"/>
    </source>
</evidence>
<dbReference type="EMBL" id="JAAVJL010000001">
    <property type="protein sequence ID" value="NMF57186.1"/>
    <property type="molecule type" value="Genomic_DNA"/>
</dbReference>
<comment type="similarity">
    <text evidence="9">Belongs to the QueG family.</text>
</comment>
<evidence type="ECO:0000256" key="9">
    <source>
        <dbReference type="HAMAP-Rule" id="MF_00916"/>
    </source>
</evidence>
<comment type="caution">
    <text evidence="9">Lacks conserved residue(s) required for the propagation of feature annotation.</text>
</comment>
<dbReference type="InterPro" id="IPR013542">
    <property type="entry name" value="QueG_DUF1730"/>
</dbReference>
<dbReference type="PANTHER" id="PTHR30002:SF4">
    <property type="entry name" value="EPOXYQUEUOSINE REDUCTASE"/>
    <property type="match status" value="1"/>
</dbReference>
<comment type="pathway">
    <text evidence="9">tRNA modification; tRNA-queuosine biosynthesis.</text>
</comment>
<evidence type="ECO:0000313" key="11">
    <source>
        <dbReference type="EMBL" id="NMF57186.1"/>
    </source>
</evidence>
<keyword evidence="6 9" id="KW-0560">Oxidoreductase</keyword>
<comment type="caution">
    <text evidence="11">The sequence shown here is derived from an EMBL/GenBank/DDBJ whole genome shotgun (WGS) entry which is preliminary data.</text>
</comment>
<keyword evidence="12" id="KW-1185">Reference proteome</keyword>
<dbReference type="Pfam" id="PF13484">
    <property type="entry name" value="Fer4_16"/>
    <property type="match status" value="1"/>
</dbReference>
<comment type="subunit">
    <text evidence="9">Monomer.</text>
</comment>
<evidence type="ECO:0000256" key="8">
    <source>
        <dbReference type="ARBA" id="ARBA00023014"/>
    </source>
</evidence>
<keyword evidence="1 9" id="KW-0004">4Fe-4S</keyword>
<evidence type="ECO:0000256" key="1">
    <source>
        <dbReference type="ARBA" id="ARBA00022485"/>
    </source>
</evidence>
<protein>
    <recommendedName>
        <fullName evidence="9">Epoxyqueuosine reductase</fullName>
        <ecNumber evidence="9">1.17.99.6</ecNumber>
    </recommendedName>
    <alternativeName>
        <fullName evidence="9">Queuosine biosynthesis protein QueG</fullName>
    </alternativeName>
</protein>
<sequence length="322" mass="36588">MNDHQLSPQELKQAIAQKALELGFSKIGIAKAESGLEAERLQEWLSLGYQADMDWMANPKRQDITQVMAGVKSVICVALNYYTPHQHSSDRQVGKISRYGWGRDYHKVLTKKLKALATWLESLGEYEGEKIQTRYYVDTGPIAEKAFAQRAGIGWIGKHSNVITRDYGSWLFLGEVLTNLELEPDRPHTEHCGTCTRCIEACPTGAIAQPFVVDANRCIAYHTIENKAEQIPDAIAANLQNWVAGCDICQDVCPWNQRFAQETLETDFQPFPHNVDPKLTDLVNMTEEEWDQHFTGSALRRIKRDRWQRNAQTLIDKGRAVE</sequence>
<feature type="binding site" evidence="9">
    <location>
        <position position="162"/>
    </location>
    <ligand>
        <name>cob(II)alamin</name>
        <dbReference type="ChEBI" id="CHEBI:16304"/>
    </ligand>
</feature>
<feature type="binding site" evidence="9">
    <location>
        <position position="253"/>
    </location>
    <ligand>
        <name>[4Fe-4S] cluster</name>
        <dbReference type="ChEBI" id="CHEBI:49883"/>
        <label>1</label>
    </ligand>
</feature>
<reference evidence="11 12" key="1">
    <citation type="submission" date="2020-03" db="EMBL/GenBank/DDBJ databases">
        <title>Draft Genome Sequence of 2-Methylisoborneol Producing Pseudanabaena yagii Strain GIHE-NHR1 Isolated from North Han River in South Korea.</title>
        <authorList>
            <person name="Jeong J."/>
        </authorList>
    </citation>
    <scope>NUCLEOTIDE SEQUENCE [LARGE SCALE GENOMIC DNA]</scope>
    <source>
        <strain evidence="11 12">GIHE-NHR1</strain>
    </source>
</reference>
<feature type="binding site" evidence="9">
    <location>
        <position position="249"/>
    </location>
    <ligand>
        <name>[4Fe-4S] cluster</name>
        <dbReference type="ChEBI" id="CHEBI:49883"/>
        <label>2</label>
    </ligand>
</feature>
<evidence type="ECO:0000313" key="12">
    <source>
        <dbReference type="Proteomes" id="UP000738376"/>
    </source>
</evidence>
<name>A0ABX1LNW9_9CYAN</name>
<feature type="binding site" evidence="9">
    <location>
        <position position="61"/>
    </location>
    <ligand>
        <name>cob(II)alamin</name>
        <dbReference type="ChEBI" id="CHEBI:16304"/>
    </ligand>
</feature>
<dbReference type="InterPro" id="IPR017896">
    <property type="entry name" value="4Fe4S_Fe-S-bd"/>
</dbReference>
<feature type="domain" description="4Fe-4S ferredoxin-type" evidence="10">
    <location>
        <begin position="182"/>
        <end position="212"/>
    </location>
</feature>
<keyword evidence="7 9" id="KW-0408">Iron</keyword>
<dbReference type="RefSeq" id="WP_169364467.1">
    <property type="nucleotide sequence ID" value="NZ_JAAVJL010000001.1"/>
</dbReference>
<comment type="subcellular location">
    <subcellularLocation>
        <location evidence="9">Cytoplasm</location>
    </subcellularLocation>
</comment>
<feature type="binding site" evidence="9">
    <location>
        <position position="195"/>
    </location>
    <ligand>
        <name>[4Fe-4S] cluster</name>
        <dbReference type="ChEBI" id="CHEBI:49883"/>
        <label>1</label>
    </ligand>
</feature>
<keyword evidence="4 9" id="KW-0479">Metal-binding</keyword>
<gene>
    <name evidence="9 11" type="primary">queG</name>
    <name evidence="11" type="ORF">HC246_03920</name>
</gene>
<feature type="binding site" evidence="9">
    <location>
        <position position="138"/>
    </location>
    <ligand>
        <name>cob(II)alamin</name>
        <dbReference type="ChEBI" id="CHEBI:16304"/>
    </ligand>
</feature>
<dbReference type="PROSITE" id="PS00198">
    <property type="entry name" value="4FE4S_FER_1"/>
    <property type="match status" value="1"/>
</dbReference>
<dbReference type="EC" id="1.17.99.6" evidence="9"/>
<evidence type="ECO:0000256" key="3">
    <source>
        <dbReference type="ARBA" id="ARBA00022694"/>
    </source>
</evidence>
<evidence type="ECO:0000256" key="4">
    <source>
        <dbReference type="ARBA" id="ARBA00022723"/>
    </source>
</evidence>
<dbReference type="Proteomes" id="UP000738376">
    <property type="component" value="Unassembled WGS sequence"/>
</dbReference>
<keyword evidence="5 9" id="KW-0671">Queuosine biosynthesis</keyword>
<dbReference type="Pfam" id="PF08331">
    <property type="entry name" value="QueG_DUF1730"/>
    <property type="match status" value="1"/>
</dbReference>